<evidence type="ECO:0000313" key="2">
    <source>
        <dbReference type="EMBL" id="KAJ6968736.1"/>
    </source>
</evidence>
<keyword evidence="1" id="KW-0472">Membrane</keyword>
<organism evidence="2 3">
    <name type="scientific">Populus alba x Populus x berolinensis</name>
    <dbReference type="NCBI Taxonomy" id="444605"/>
    <lineage>
        <taxon>Eukaryota</taxon>
        <taxon>Viridiplantae</taxon>
        <taxon>Streptophyta</taxon>
        <taxon>Embryophyta</taxon>
        <taxon>Tracheophyta</taxon>
        <taxon>Spermatophyta</taxon>
        <taxon>Magnoliopsida</taxon>
        <taxon>eudicotyledons</taxon>
        <taxon>Gunneridae</taxon>
        <taxon>Pentapetalae</taxon>
        <taxon>rosids</taxon>
        <taxon>fabids</taxon>
        <taxon>Malpighiales</taxon>
        <taxon>Salicaceae</taxon>
        <taxon>Saliceae</taxon>
        <taxon>Populus</taxon>
    </lineage>
</organism>
<keyword evidence="3" id="KW-1185">Reference proteome</keyword>
<comment type="caution">
    <text evidence="2">The sequence shown here is derived from an EMBL/GenBank/DDBJ whole genome shotgun (WGS) entry which is preliminary data.</text>
</comment>
<feature type="transmembrane region" description="Helical" evidence="1">
    <location>
        <begin position="37"/>
        <end position="56"/>
    </location>
</feature>
<proteinExistence type="predicted"/>
<reference evidence="2 3" key="1">
    <citation type="journal article" date="2023" name="Mol. Ecol. Resour.">
        <title>Chromosome-level genome assembly of a triploid poplar Populus alba 'Berolinensis'.</title>
        <authorList>
            <person name="Chen S."/>
            <person name="Yu Y."/>
            <person name="Wang X."/>
            <person name="Wang S."/>
            <person name="Zhang T."/>
            <person name="Zhou Y."/>
            <person name="He R."/>
            <person name="Meng N."/>
            <person name="Wang Y."/>
            <person name="Liu W."/>
            <person name="Liu Z."/>
            <person name="Liu J."/>
            <person name="Guo Q."/>
            <person name="Huang H."/>
            <person name="Sederoff R.R."/>
            <person name="Wang G."/>
            <person name="Qu G."/>
            <person name="Chen S."/>
        </authorList>
    </citation>
    <scope>NUCLEOTIDE SEQUENCE [LARGE SCALE GENOMIC DNA]</scope>
    <source>
        <strain evidence="2">SC-2020</strain>
    </source>
</reference>
<keyword evidence="1" id="KW-1133">Transmembrane helix</keyword>
<dbReference type="EMBL" id="JAQIZT010000016">
    <property type="protein sequence ID" value="KAJ6968736.1"/>
    <property type="molecule type" value="Genomic_DNA"/>
</dbReference>
<sequence>MSYSSTQVWPFSRLSPHKPAQVCTDANLKVLARVTVWTKPFSLVFFSCLFSSFVFFSF</sequence>
<evidence type="ECO:0000256" key="1">
    <source>
        <dbReference type="SAM" id="Phobius"/>
    </source>
</evidence>
<gene>
    <name evidence="2" type="ORF">NC653_036644</name>
</gene>
<name>A0AAD6PV63_9ROSI</name>
<protein>
    <submittedName>
        <fullName evidence="2">Uncharacterized protein</fullName>
    </submittedName>
</protein>
<dbReference type="Proteomes" id="UP001164929">
    <property type="component" value="Chromosome 16"/>
</dbReference>
<accession>A0AAD6PV63</accession>
<evidence type="ECO:0000313" key="3">
    <source>
        <dbReference type="Proteomes" id="UP001164929"/>
    </source>
</evidence>
<keyword evidence="1" id="KW-0812">Transmembrane</keyword>
<dbReference type="AlphaFoldDB" id="A0AAD6PV63"/>